<comment type="caution">
    <text evidence="2">The sequence shown here is derived from an EMBL/GenBank/DDBJ whole genome shotgun (WGS) entry which is preliminary data.</text>
</comment>
<dbReference type="AlphaFoldDB" id="A0A444VJ60"/>
<dbReference type="InterPro" id="IPR021796">
    <property type="entry name" value="Tll0287-like_dom"/>
</dbReference>
<dbReference type="EMBL" id="JJMP01000008">
    <property type="protein sequence ID" value="RYC50808.1"/>
    <property type="molecule type" value="Genomic_DNA"/>
</dbReference>
<evidence type="ECO:0000313" key="3">
    <source>
        <dbReference type="Proteomes" id="UP000290261"/>
    </source>
</evidence>
<keyword evidence="3" id="KW-1185">Reference proteome</keyword>
<dbReference type="PROSITE" id="PS51257">
    <property type="entry name" value="PROKAR_LIPOPROTEIN"/>
    <property type="match status" value="1"/>
</dbReference>
<dbReference type="Pfam" id="PF11845">
    <property type="entry name" value="Tll0287-like"/>
    <property type="match status" value="1"/>
</dbReference>
<proteinExistence type="predicted"/>
<gene>
    <name evidence="2" type="ORF">DN53_16965</name>
</gene>
<feature type="domain" description="Tll0287-like" evidence="1">
    <location>
        <begin position="39"/>
        <end position="189"/>
    </location>
</feature>
<accession>A0A444VJ60</accession>
<dbReference type="RefSeq" id="WP_129655137.1">
    <property type="nucleotide sequence ID" value="NZ_ML142912.1"/>
</dbReference>
<reference evidence="2 3" key="1">
    <citation type="submission" date="2014-04" db="EMBL/GenBank/DDBJ databases">
        <title>Whole genome of Muricauda olearia.</title>
        <authorList>
            <person name="Zhang X.-H."/>
            <person name="Tang K."/>
        </authorList>
    </citation>
    <scope>NUCLEOTIDE SEQUENCE [LARGE SCALE GENOMIC DNA]</scope>
    <source>
        <strain evidence="2 3">Th120</strain>
    </source>
</reference>
<name>A0A444VJ60_9FLAO</name>
<evidence type="ECO:0000259" key="1">
    <source>
        <dbReference type="Pfam" id="PF11845"/>
    </source>
</evidence>
<dbReference type="Proteomes" id="UP000290261">
    <property type="component" value="Unassembled WGS sequence"/>
</dbReference>
<organism evidence="2 3">
    <name type="scientific">Flagellimonas olearia</name>
    <dbReference type="NCBI Taxonomy" id="552546"/>
    <lineage>
        <taxon>Bacteria</taxon>
        <taxon>Pseudomonadati</taxon>
        <taxon>Bacteroidota</taxon>
        <taxon>Flavobacteriia</taxon>
        <taxon>Flavobacteriales</taxon>
        <taxon>Flavobacteriaceae</taxon>
        <taxon>Flagellimonas</taxon>
    </lineage>
</organism>
<protein>
    <recommendedName>
        <fullName evidence="1">Tll0287-like domain-containing protein</fullName>
    </recommendedName>
</protein>
<evidence type="ECO:0000313" key="2">
    <source>
        <dbReference type="EMBL" id="RYC50808.1"/>
    </source>
</evidence>
<sequence>MKPTAIVLFVLVGILSCKQQPKTSVDGESNHPDYMEIGREYAQETQKVLGKNLKTTIQNEGVAQAVVFCNEQAYPLTDSMATHYKAKIKRVSDKPRNPSNKANPAELAHINTFKEKVAKGDSIIPIVEQENGKVHFYAPIITQSLCLNCHGTPEKNIAPDVVGHLSELYPQDEAIGYDVDQVRGIWSIVFEAEKRSE</sequence>